<name>A0A8X6RWK6_TRICX</name>
<sequence length="226" mass="25668">MVNSPNIAASANLIQFVGEIPFVHLINGDHSVESLCLVLQLLTNFCSHKGIISVTTHHDVCVLCAVAHLVLLKISTSPMKYLNIMIKVEDFLSVIFTLYSFAELRLESSSCPTLILQGIVTSLWKFYEIGEKEVSTLKLVFKKGFTLLHLLSRYFPNFKERRVAFEDCYISLVSGILKLTKENAFFKEFYDLIHDLWDFQDDTSELDLDEPCEDSTQNDVSSQNNS</sequence>
<gene>
    <name evidence="1" type="primary">AVEN_100809_1</name>
    <name evidence="1" type="ORF">TNCV_5098371</name>
</gene>
<accession>A0A8X6RWK6</accession>
<organism evidence="1 2">
    <name type="scientific">Trichonephila clavipes</name>
    <name type="common">Golden silk orbweaver</name>
    <name type="synonym">Nephila clavipes</name>
    <dbReference type="NCBI Taxonomy" id="2585209"/>
    <lineage>
        <taxon>Eukaryota</taxon>
        <taxon>Metazoa</taxon>
        <taxon>Ecdysozoa</taxon>
        <taxon>Arthropoda</taxon>
        <taxon>Chelicerata</taxon>
        <taxon>Arachnida</taxon>
        <taxon>Araneae</taxon>
        <taxon>Araneomorphae</taxon>
        <taxon>Entelegynae</taxon>
        <taxon>Araneoidea</taxon>
        <taxon>Nephilidae</taxon>
        <taxon>Trichonephila</taxon>
    </lineage>
</organism>
<dbReference type="Proteomes" id="UP000887159">
    <property type="component" value="Unassembled WGS sequence"/>
</dbReference>
<keyword evidence="2" id="KW-1185">Reference proteome</keyword>
<evidence type="ECO:0000313" key="2">
    <source>
        <dbReference type="Proteomes" id="UP000887159"/>
    </source>
</evidence>
<reference evidence="1" key="1">
    <citation type="submission" date="2020-08" db="EMBL/GenBank/DDBJ databases">
        <title>Multicomponent nature underlies the extraordinary mechanical properties of spider dragline silk.</title>
        <authorList>
            <person name="Kono N."/>
            <person name="Nakamura H."/>
            <person name="Mori M."/>
            <person name="Yoshida Y."/>
            <person name="Ohtoshi R."/>
            <person name="Malay A.D."/>
            <person name="Moran D.A.P."/>
            <person name="Tomita M."/>
            <person name="Numata K."/>
            <person name="Arakawa K."/>
        </authorList>
    </citation>
    <scope>NUCLEOTIDE SEQUENCE</scope>
</reference>
<dbReference type="EMBL" id="BMAU01021232">
    <property type="protein sequence ID" value="GFY01976.1"/>
    <property type="molecule type" value="Genomic_DNA"/>
</dbReference>
<dbReference type="AlphaFoldDB" id="A0A8X6RWK6"/>
<comment type="caution">
    <text evidence="1">The sequence shown here is derived from an EMBL/GenBank/DDBJ whole genome shotgun (WGS) entry which is preliminary data.</text>
</comment>
<evidence type="ECO:0000313" key="1">
    <source>
        <dbReference type="EMBL" id="GFY01976.1"/>
    </source>
</evidence>
<proteinExistence type="predicted"/>
<protein>
    <submittedName>
        <fullName evidence="1">Uncharacterized protein</fullName>
    </submittedName>
</protein>